<protein>
    <submittedName>
        <fullName evidence="1">Uncharacterized protein</fullName>
    </submittedName>
</protein>
<comment type="caution">
    <text evidence="1">The sequence shown here is derived from an EMBL/GenBank/DDBJ whole genome shotgun (WGS) entry which is preliminary data.</text>
</comment>
<organism evidence="1 2">
    <name type="scientific">Methanobrevibacter oralis</name>
    <dbReference type="NCBI Taxonomy" id="66851"/>
    <lineage>
        <taxon>Archaea</taxon>
        <taxon>Methanobacteriati</taxon>
        <taxon>Methanobacteriota</taxon>
        <taxon>Methanomada group</taxon>
        <taxon>Methanobacteria</taxon>
        <taxon>Methanobacteriales</taxon>
        <taxon>Methanobacteriaceae</taxon>
        <taxon>Methanobrevibacter</taxon>
    </lineage>
</organism>
<dbReference type="STRING" id="66851.MBORA_15950"/>
<evidence type="ECO:0000313" key="2">
    <source>
        <dbReference type="Proteomes" id="UP000077428"/>
    </source>
</evidence>
<evidence type="ECO:0000313" key="1">
    <source>
        <dbReference type="EMBL" id="KZX11350.1"/>
    </source>
</evidence>
<name>A0A162FKF5_METOA</name>
<gene>
    <name evidence="1" type="ORF">MBORA_15950</name>
</gene>
<dbReference type="Proteomes" id="UP000077428">
    <property type="component" value="Unassembled WGS sequence"/>
</dbReference>
<dbReference type="EMBL" id="LWMU01000092">
    <property type="protein sequence ID" value="KZX11350.1"/>
    <property type="molecule type" value="Genomic_DNA"/>
</dbReference>
<reference evidence="2" key="1">
    <citation type="journal article" date="2016" name="Genome Announc.">
        <title>Draft Genome Sequences of Methanobrevibacter curvatus DSM11111, Methanobrevibacter cuticularis DSM11139, Methanobrevibacter filiformis DSM11501, and Methanobrevibacter oralis DSM7256.</title>
        <authorList>
            <person name="Poehlein A."/>
            <person name="Seedorf H."/>
        </authorList>
    </citation>
    <scope>NUCLEOTIDE SEQUENCE [LARGE SCALE GENOMIC DNA]</scope>
    <source>
        <strain evidence="2">DSM 7256 / JCM 30027 / ZR</strain>
    </source>
</reference>
<proteinExistence type="predicted"/>
<dbReference type="AlphaFoldDB" id="A0A162FKF5"/>
<sequence length="35" mass="4136">MDKTCNNCKHRCYNECTLLDELILIVGSCVMWTER</sequence>
<dbReference type="PATRIC" id="fig|66851.6.peg.1735"/>
<keyword evidence="2" id="KW-1185">Reference proteome</keyword>
<accession>A0A162FKF5</accession>